<keyword evidence="2" id="KW-0732">Signal</keyword>
<dbReference type="AlphaFoldDB" id="A0A918R0H1"/>
<keyword evidence="4" id="KW-1185">Reference proteome</keyword>
<feature type="region of interest" description="Disordered" evidence="1">
    <location>
        <begin position="27"/>
        <end position="52"/>
    </location>
</feature>
<accession>A0A918R0H1</accession>
<dbReference type="Gene3D" id="3.20.20.140">
    <property type="entry name" value="Metal-dependent hydrolases"/>
    <property type="match status" value="1"/>
</dbReference>
<dbReference type="InterPro" id="IPR022028">
    <property type="entry name" value="DUF3604"/>
</dbReference>
<sequence>MKTKTFLVSLFALALFYACKNESKQAIEARRPEAPTKVDSKTEGTTKGYNKNRNPYFGETHLHTGWSFDEAIYNVKLGPENTYRHARGEKVLHPNGDTVQLKLPLDFMVVSDHAEYLGVLVRMYDPTDPLSKHPMAKAIVGSGNDLDASTKAFYGLVSQTIQPDGSTKPDETLNSPELKRTIWDEYIKITDKYNDPGKFTTLVGYEWSSQPNMNNQHRNVIFRSSSNLPVPFSYFDSQHPEDLWKWMDTQRDNGHTLLAIPHNGNLSNGTMFSMTDSFGNPITYEYAQARMRNEKLTEIIQTKGQSETHPLMAPNDEFAGFEIWTKPVAGPGVVKIKEGNYVRNAFSNGLVLEKNIGVNPFKYGVVGGGDIHTSIVSHEEYAHTGEHNLKSSSPKARLLINAPNEPSKIEQGTAGLSNVWAEENTRESIYDALERKETWGTSGPRIITRIFAGYDFGNTQPGDENWAEIGYQKGVPMGADMKKNTNDKPVQLMVYALKGPNSGNLDRIQVVKGWLDASGENHTKIYDVVWSGDRKIDASGKLPPVGNTVDIRDASYTNTIGSSELKTKWTDPDFDASQPAYYYLRVIEIPTPRWSTYDAKALGIAPPKDFPATIQERAWSSPIWYNPD</sequence>
<dbReference type="PROSITE" id="PS51257">
    <property type="entry name" value="PROKAR_LIPOPROTEIN"/>
    <property type="match status" value="1"/>
</dbReference>
<evidence type="ECO:0000313" key="3">
    <source>
        <dbReference type="EMBL" id="GGZ78723.1"/>
    </source>
</evidence>
<feature type="signal peptide" evidence="2">
    <location>
        <begin position="1"/>
        <end position="20"/>
    </location>
</feature>
<feature type="chain" id="PRO_5037320945" description="DUF3604 domain-containing protein" evidence="2">
    <location>
        <begin position="21"/>
        <end position="628"/>
    </location>
</feature>
<reference evidence="3" key="2">
    <citation type="submission" date="2020-09" db="EMBL/GenBank/DDBJ databases">
        <authorList>
            <person name="Sun Q."/>
            <person name="Kim S."/>
        </authorList>
    </citation>
    <scope>NUCLEOTIDE SEQUENCE</scope>
    <source>
        <strain evidence="3">KCTC 12710</strain>
    </source>
</reference>
<proteinExistence type="predicted"/>
<dbReference type="EMBL" id="BMWZ01000003">
    <property type="protein sequence ID" value="GGZ78723.1"/>
    <property type="molecule type" value="Genomic_DNA"/>
</dbReference>
<evidence type="ECO:0000256" key="2">
    <source>
        <dbReference type="SAM" id="SignalP"/>
    </source>
</evidence>
<organism evidence="3 4">
    <name type="scientific">Algibacter mikhailovii</name>
    <dbReference type="NCBI Taxonomy" id="425498"/>
    <lineage>
        <taxon>Bacteria</taxon>
        <taxon>Pseudomonadati</taxon>
        <taxon>Bacteroidota</taxon>
        <taxon>Flavobacteriia</taxon>
        <taxon>Flavobacteriales</taxon>
        <taxon>Flavobacteriaceae</taxon>
        <taxon>Algibacter</taxon>
    </lineage>
</organism>
<protein>
    <recommendedName>
        <fullName evidence="5">DUF3604 domain-containing protein</fullName>
    </recommendedName>
</protein>
<dbReference type="Proteomes" id="UP000636004">
    <property type="component" value="Unassembled WGS sequence"/>
</dbReference>
<name>A0A918R0H1_9FLAO</name>
<feature type="compositionally biased region" description="Basic and acidic residues" evidence="1">
    <location>
        <begin position="27"/>
        <end position="44"/>
    </location>
</feature>
<evidence type="ECO:0000313" key="4">
    <source>
        <dbReference type="Proteomes" id="UP000636004"/>
    </source>
</evidence>
<gene>
    <name evidence="3" type="ORF">GCM10007028_15220</name>
</gene>
<dbReference type="RefSeq" id="WP_189360190.1">
    <property type="nucleotide sequence ID" value="NZ_BMWZ01000003.1"/>
</dbReference>
<comment type="caution">
    <text evidence="3">The sequence shown here is derived from an EMBL/GenBank/DDBJ whole genome shotgun (WGS) entry which is preliminary data.</text>
</comment>
<dbReference type="Pfam" id="PF12228">
    <property type="entry name" value="DUF3604"/>
    <property type="match status" value="1"/>
</dbReference>
<reference evidence="3" key="1">
    <citation type="journal article" date="2014" name="Int. J. Syst. Evol. Microbiol.">
        <title>Complete genome sequence of Corynebacterium casei LMG S-19264T (=DSM 44701T), isolated from a smear-ripened cheese.</title>
        <authorList>
            <consortium name="US DOE Joint Genome Institute (JGI-PGF)"/>
            <person name="Walter F."/>
            <person name="Albersmeier A."/>
            <person name="Kalinowski J."/>
            <person name="Ruckert C."/>
        </authorList>
    </citation>
    <scope>NUCLEOTIDE SEQUENCE</scope>
    <source>
        <strain evidence="3">KCTC 12710</strain>
    </source>
</reference>
<evidence type="ECO:0000256" key="1">
    <source>
        <dbReference type="SAM" id="MobiDB-lite"/>
    </source>
</evidence>
<evidence type="ECO:0008006" key="5">
    <source>
        <dbReference type="Google" id="ProtNLM"/>
    </source>
</evidence>